<evidence type="ECO:0000256" key="2">
    <source>
        <dbReference type="ARBA" id="ARBA00022490"/>
    </source>
</evidence>
<feature type="binding site" evidence="9">
    <location>
        <position position="223"/>
    </location>
    <ligand>
        <name>tRNA</name>
        <dbReference type="ChEBI" id="CHEBI:17843"/>
    </ligand>
</feature>
<sequence>MDVLKADNYKQQIKQKALELGFEFFGVAKAEFLEEEAPRLENWLNQQMHGQMAYMANHFDKRLDPTLLVPGAKSVVTLMMNYFPQRVMDVSDNYKIAKYAYGKDYHFVIKDRLKSLMQFIQETVGEVHGRVFVDSAPVMERAWAKKSGMGWIGKNSLLLHKQRGSFFFLAELIIDLDLPPDGPVKDYCGSCTRCMDTCPTEAIPQPYIVDARKCISYLTIELKEQIPDTFEGKMQDWIFGCDICQDVCPWNRFSKPHKVDEFLPAPDMDNLNRNDWQELTEEIFRTIFKKSPVKRTKFEGLKRNIQFAAAATQVVKGN</sequence>
<evidence type="ECO:0000256" key="7">
    <source>
        <dbReference type="ARBA" id="ARBA00023004"/>
    </source>
</evidence>
<feature type="binding site" evidence="9">
    <location>
        <position position="134"/>
    </location>
    <ligand>
        <name>cob(II)alamin</name>
        <dbReference type="ChEBI" id="CHEBI:16304"/>
    </ligand>
</feature>
<keyword evidence="5 9" id="KW-0671">Queuosine biosynthesis</keyword>
<dbReference type="GO" id="GO:0005737">
    <property type="term" value="C:cytoplasm"/>
    <property type="evidence" value="ECO:0007669"/>
    <property type="project" value="UniProtKB-SubCell"/>
</dbReference>
<reference evidence="11 12" key="1">
    <citation type="submission" date="2024-04" db="EMBL/GenBank/DDBJ databases">
        <title>Novel genus in family Flammeovirgaceae.</title>
        <authorList>
            <person name="Nguyen T.H."/>
            <person name="Vuong T.Q."/>
            <person name="Le H."/>
            <person name="Kim S.-G."/>
        </authorList>
    </citation>
    <scope>NUCLEOTIDE SEQUENCE [LARGE SCALE GENOMIC DNA]</scope>
    <source>
        <strain evidence="11 12">JCM 23209</strain>
    </source>
</reference>
<dbReference type="PROSITE" id="PS00198">
    <property type="entry name" value="4FE4S_FER_1"/>
    <property type="match status" value="1"/>
</dbReference>
<evidence type="ECO:0000313" key="12">
    <source>
        <dbReference type="Proteomes" id="UP001403385"/>
    </source>
</evidence>
<dbReference type="GO" id="GO:0046872">
    <property type="term" value="F:metal ion binding"/>
    <property type="evidence" value="ECO:0007669"/>
    <property type="project" value="UniProtKB-KW"/>
</dbReference>
<dbReference type="InterPro" id="IPR017900">
    <property type="entry name" value="4Fe4S_Fe_S_CS"/>
</dbReference>
<dbReference type="EMBL" id="JBDKWZ010000013">
    <property type="protein sequence ID" value="MEN7550329.1"/>
    <property type="molecule type" value="Genomic_DNA"/>
</dbReference>
<comment type="function">
    <text evidence="9">Catalyzes the conversion of epoxyqueuosine (oQ) to queuosine (Q), which is a hypermodified base found in the wobble positions of tRNA(Asp), tRNA(Asn), tRNA(His) and tRNA(Tyr).</text>
</comment>
<dbReference type="NCBIfam" id="TIGR00276">
    <property type="entry name" value="tRNA epoxyqueuosine(34) reductase QueG"/>
    <property type="match status" value="1"/>
</dbReference>
<dbReference type="RefSeq" id="WP_346823111.1">
    <property type="nucleotide sequence ID" value="NZ_JBDKWZ010000013.1"/>
</dbReference>
<dbReference type="InterPro" id="IPR013542">
    <property type="entry name" value="QueG_DUF1730"/>
</dbReference>
<protein>
    <recommendedName>
        <fullName evidence="9">Epoxyqueuosine reductase</fullName>
        <ecNumber evidence="9">1.17.99.6</ecNumber>
    </recommendedName>
    <alternativeName>
        <fullName evidence="9">Queuosine biosynthesis protein QueG</fullName>
    </alternativeName>
</protein>
<feature type="active site" description="Proton donor" evidence="9">
    <location>
        <position position="134"/>
    </location>
</feature>
<comment type="caution">
    <text evidence="9">Lacks conserved residue(s) required for the propagation of feature annotation.</text>
</comment>
<keyword evidence="4 9" id="KW-0479">Metal-binding</keyword>
<evidence type="ECO:0000259" key="10">
    <source>
        <dbReference type="PROSITE" id="PS51379"/>
    </source>
</evidence>
<feature type="binding site" evidence="9">
    <location>
        <position position="155"/>
    </location>
    <ligand>
        <name>cob(II)alamin</name>
        <dbReference type="ChEBI" id="CHEBI:16304"/>
    </ligand>
</feature>
<evidence type="ECO:0000256" key="6">
    <source>
        <dbReference type="ARBA" id="ARBA00023002"/>
    </source>
</evidence>
<feature type="binding site" evidence="9">
    <location>
        <position position="241"/>
    </location>
    <ligand>
        <name>[4Fe-4S] cluster</name>
        <dbReference type="ChEBI" id="CHEBI:49883"/>
        <label>2</label>
    </ligand>
</feature>
<evidence type="ECO:0000256" key="5">
    <source>
        <dbReference type="ARBA" id="ARBA00022785"/>
    </source>
</evidence>
<keyword evidence="1 9" id="KW-0004">4Fe-4S</keyword>
<keyword evidence="9" id="KW-0846">Cobalamin</keyword>
<dbReference type="SUPFAM" id="SSF46548">
    <property type="entry name" value="alpha-helical ferredoxin"/>
    <property type="match status" value="1"/>
</dbReference>
<feature type="domain" description="4Fe-4S ferredoxin-type" evidence="10">
    <location>
        <begin position="181"/>
        <end position="208"/>
    </location>
</feature>
<proteinExistence type="inferred from homology"/>
<dbReference type="Gene3D" id="3.30.70.20">
    <property type="match status" value="1"/>
</dbReference>
<feature type="binding site" evidence="9">
    <location>
        <position position="248"/>
    </location>
    <ligand>
        <name>[4Fe-4S] cluster</name>
        <dbReference type="ChEBI" id="CHEBI:49883"/>
        <label>1</label>
    </ligand>
</feature>
<dbReference type="PROSITE" id="PS51379">
    <property type="entry name" value="4FE4S_FER_2"/>
    <property type="match status" value="1"/>
</dbReference>
<comment type="pathway">
    <text evidence="9">tRNA modification; tRNA-queuosine biosynthesis.</text>
</comment>
<evidence type="ECO:0000256" key="9">
    <source>
        <dbReference type="HAMAP-Rule" id="MF_00916"/>
    </source>
</evidence>
<comment type="caution">
    <text evidence="11">The sequence shown here is derived from an EMBL/GenBank/DDBJ whole genome shotgun (WGS) entry which is preliminary data.</text>
</comment>
<feature type="binding site" evidence="9">
    <location>
        <position position="216"/>
    </location>
    <ligand>
        <name>cob(II)alamin</name>
        <dbReference type="ChEBI" id="CHEBI:16304"/>
    </ligand>
</feature>
<feature type="binding site" evidence="9">
    <location>
        <position position="198"/>
    </location>
    <ligand>
        <name>[4Fe-4S] cluster</name>
        <dbReference type="ChEBI" id="CHEBI:49883"/>
        <label>2</label>
    </ligand>
</feature>
<feature type="binding site" evidence="9">
    <location>
        <position position="194"/>
    </location>
    <ligand>
        <name>[4Fe-4S] cluster</name>
        <dbReference type="ChEBI" id="CHEBI:49883"/>
        <label>1</label>
    </ligand>
</feature>
<keyword evidence="9" id="KW-0170">Cobalt</keyword>
<dbReference type="InterPro" id="IPR004453">
    <property type="entry name" value="QueG"/>
</dbReference>
<comment type="cofactor">
    <cofactor evidence="9">
        <name>cob(II)alamin</name>
        <dbReference type="ChEBI" id="CHEBI:16304"/>
    </cofactor>
</comment>
<feature type="binding site" evidence="9">
    <location>
        <position position="169"/>
    </location>
    <ligand>
        <name>cob(II)alamin</name>
        <dbReference type="ChEBI" id="CHEBI:16304"/>
    </ligand>
</feature>
<dbReference type="PANTHER" id="PTHR30002:SF4">
    <property type="entry name" value="EPOXYQUEUOSINE REDUCTASE"/>
    <property type="match status" value="1"/>
</dbReference>
<comment type="catalytic activity">
    <reaction evidence="9">
        <text>epoxyqueuosine(34) in tRNA + AH2 = queuosine(34) in tRNA + A + H2O</text>
        <dbReference type="Rhea" id="RHEA:32159"/>
        <dbReference type="Rhea" id="RHEA-COMP:18571"/>
        <dbReference type="Rhea" id="RHEA-COMP:18582"/>
        <dbReference type="ChEBI" id="CHEBI:13193"/>
        <dbReference type="ChEBI" id="CHEBI:15377"/>
        <dbReference type="ChEBI" id="CHEBI:17499"/>
        <dbReference type="ChEBI" id="CHEBI:194431"/>
        <dbReference type="ChEBI" id="CHEBI:194443"/>
        <dbReference type="EC" id="1.17.99.6"/>
    </reaction>
</comment>
<gene>
    <name evidence="9 11" type="primary">queG</name>
    <name evidence="11" type="ORF">AAG747_20590</name>
</gene>
<dbReference type="GO" id="GO:0031419">
    <property type="term" value="F:cobalamin binding"/>
    <property type="evidence" value="ECO:0007669"/>
    <property type="project" value="UniProtKB-KW"/>
</dbReference>
<comment type="cofactor">
    <cofactor evidence="9">
        <name>[4Fe-4S] cluster</name>
        <dbReference type="ChEBI" id="CHEBI:49883"/>
    </cofactor>
    <text evidence="9">Binds 2 [4Fe-4S] clusters per monomer.</text>
</comment>
<dbReference type="Pfam" id="PF13484">
    <property type="entry name" value="Fer4_16"/>
    <property type="match status" value="1"/>
</dbReference>
<dbReference type="Pfam" id="PF08331">
    <property type="entry name" value="QueG_DUF1730"/>
    <property type="match status" value="1"/>
</dbReference>
<accession>A0AAW9SBK9</accession>
<dbReference type="HAMAP" id="MF_00916">
    <property type="entry name" value="QueG"/>
    <property type="match status" value="1"/>
</dbReference>
<feature type="binding site" evidence="9">
    <location>
        <position position="244"/>
    </location>
    <ligand>
        <name>[4Fe-4S] cluster</name>
        <dbReference type="ChEBI" id="CHEBI:49883"/>
        <label>2</label>
    </ligand>
</feature>
<feature type="binding site" evidence="9">
    <location>
        <position position="214"/>
    </location>
    <ligand>
        <name>[4Fe-4S] cluster</name>
        <dbReference type="ChEBI" id="CHEBI:49883"/>
        <label>2</label>
    </ligand>
</feature>
<comment type="subcellular location">
    <subcellularLocation>
        <location evidence="9">Cytoplasm</location>
    </subcellularLocation>
</comment>
<keyword evidence="8 9" id="KW-0411">Iron-sulfur</keyword>
<dbReference type="Proteomes" id="UP001403385">
    <property type="component" value="Unassembled WGS sequence"/>
</dbReference>
<evidence type="ECO:0000256" key="1">
    <source>
        <dbReference type="ARBA" id="ARBA00022485"/>
    </source>
</evidence>
<dbReference type="AlphaFoldDB" id="A0AAW9SBK9"/>
<comment type="similarity">
    <text evidence="9">Belongs to the QueG family.</text>
</comment>
<organism evidence="11 12">
    <name type="scientific">Rapidithrix thailandica</name>
    <dbReference type="NCBI Taxonomy" id="413964"/>
    <lineage>
        <taxon>Bacteria</taxon>
        <taxon>Pseudomonadati</taxon>
        <taxon>Bacteroidota</taxon>
        <taxon>Cytophagia</taxon>
        <taxon>Cytophagales</taxon>
        <taxon>Flammeovirgaceae</taxon>
        <taxon>Rapidithrix</taxon>
    </lineage>
</organism>
<dbReference type="InterPro" id="IPR017896">
    <property type="entry name" value="4Fe4S_Fe-S-bd"/>
</dbReference>
<feature type="binding site" evidence="9">
    <location>
        <position position="62"/>
    </location>
    <ligand>
        <name>cob(II)alamin</name>
        <dbReference type="ChEBI" id="CHEBI:16304"/>
    </ligand>
</feature>
<feature type="binding site" evidence="9">
    <location>
        <position position="188"/>
    </location>
    <ligand>
        <name>[4Fe-4S] cluster</name>
        <dbReference type="ChEBI" id="CHEBI:49883"/>
        <label>1</label>
    </ligand>
</feature>
<evidence type="ECO:0000256" key="3">
    <source>
        <dbReference type="ARBA" id="ARBA00022694"/>
    </source>
</evidence>
<dbReference type="GO" id="GO:0008616">
    <property type="term" value="P:tRNA queuosine(34) biosynthetic process"/>
    <property type="evidence" value="ECO:0007669"/>
    <property type="project" value="UniProtKB-UniRule"/>
</dbReference>
<dbReference type="EC" id="1.17.99.6" evidence="9"/>
<dbReference type="GO" id="GO:0051539">
    <property type="term" value="F:4 iron, 4 sulfur cluster binding"/>
    <property type="evidence" value="ECO:0007669"/>
    <property type="project" value="UniProtKB-KW"/>
</dbReference>
<keyword evidence="2 9" id="KW-0963">Cytoplasm</keyword>
<evidence type="ECO:0000256" key="4">
    <source>
        <dbReference type="ARBA" id="ARBA00022723"/>
    </source>
</evidence>
<evidence type="ECO:0000256" key="8">
    <source>
        <dbReference type="ARBA" id="ARBA00023014"/>
    </source>
</evidence>
<keyword evidence="3 9" id="KW-0819">tRNA processing</keyword>
<feature type="binding site" evidence="9">
    <location>
        <position position="158"/>
    </location>
    <ligand>
        <name>cob(II)alamin</name>
        <dbReference type="ChEBI" id="CHEBI:16304"/>
    </ligand>
</feature>
<keyword evidence="6 9" id="KW-0560">Oxidoreductase</keyword>
<comment type="subunit">
    <text evidence="9">Monomer.</text>
</comment>
<evidence type="ECO:0000313" key="11">
    <source>
        <dbReference type="EMBL" id="MEN7550329.1"/>
    </source>
</evidence>
<feature type="binding site" evidence="9">
    <location>
        <begin position="241"/>
        <end position="242"/>
    </location>
    <ligand>
        <name>cob(II)alamin</name>
        <dbReference type="ChEBI" id="CHEBI:16304"/>
    </ligand>
</feature>
<keyword evidence="12" id="KW-1185">Reference proteome</keyword>
<name>A0AAW9SBK9_9BACT</name>
<dbReference type="GO" id="GO:0052693">
    <property type="term" value="F:epoxyqueuosine reductase activity"/>
    <property type="evidence" value="ECO:0007669"/>
    <property type="project" value="UniProtKB-UniRule"/>
</dbReference>
<feature type="binding site" evidence="9">
    <location>
        <position position="191"/>
    </location>
    <ligand>
        <name>[4Fe-4S] cluster</name>
        <dbReference type="ChEBI" id="CHEBI:49883"/>
        <label>1</label>
    </ligand>
</feature>
<dbReference type="PANTHER" id="PTHR30002">
    <property type="entry name" value="EPOXYQUEUOSINE REDUCTASE"/>
    <property type="match status" value="1"/>
</dbReference>
<keyword evidence="7 9" id="KW-0408">Iron</keyword>